<evidence type="ECO:0000313" key="9">
    <source>
        <dbReference type="EMBL" id="OEJ88769.1"/>
    </source>
</evidence>
<evidence type="ECO:0000313" key="10">
    <source>
        <dbReference type="Proteomes" id="UP000095358"/>
    </source>
</evidence>
<dbReference type="GO" id="GO:0003700">
    <property type="term" value="F:DNA-binding transcription factor activity"/>
    <property type="evidence" value="ECO:0007669"/>
    <property type="project" value="InterPro"/>
</dbReference>
<dbReference type="STRING" id="29833.A0A1E5RPG8"/>
<dbReference type="Gene3D" id="1.20.5.690">
    <property type="entry name" value="Importin-alpha, importin-beta-binding domain"/>
    <property type="match status" value="1"/>
</dbReference>
<feature type="region of interest" description="Disordered" evidence="7">
    <location>
        <begin position="1"/>
        <end position="39"/>
    </location>
</feature>
<dbReference type="InterPro" id="IPR000225">
    <property type="entry name" value="Armadillo"/>
</dbReference>
<dbReference type="Pfam" id="PF01749">
    <property type="entry name" value="IBB"/>
    <property type="match status" value="1"/>
</dbReference>
<evidence type="ECO:0000256" key="4">
    <source>
        <dbReference type="ARBA" id="ARBA00022927"/>
    </source>
</evidence>
<protein>
    <recommendedName>
        <fullName evidence="5">Importin subunit alpha</fullName>
    </recommendedName>
</protein>
<dbReference type="PROSITE" id="PS51214">
    <property type="entry name" value="IBB"/>
    <property type="match status" value="1"/>
</dbReference>
<feature type="domain" description="IBB" evidence="8">
    <location>
        <begin position="3"/>
        <end position="67"/>
    </location>
</feature>
<gene>
    <name evidence="9" type="ORF">AWRI3580_g1781</name>
</gene>
<dbReference type="InterPro" id="IPR036975">
    <property type="entry name" value="Importin-a_IBB_sf"/>
</dbReference>
<dbReference type="PROSITE" id="PS50176">
    <property type="entry name" value="ARM_REPEAT"/>
    <property type="match status" value="1"/>
</dbReference>
<feature type="compositionally biased region" description="Basic and acidic residues" evidence="7">
    <location>
        <begin position="29"/>
        <end position="39"/>
    </location>
</feature>
<dbReference type="AlphaFoldDB" id="A0A1E5RPG8"/>
<dbReference type="PROSITE" id="PS00036">
    <property type="entry name" value="BZIP_BASIC"/>
    <property type="match status" value="1"/>
</dbReference>
<organism evidence="9 10">
    <name type="scientific">Hanseniaspora uvarum</name>
    <name type="common">Yeast</name>
    <name type="synonym">Kloeckera apiculata</name>
    <dbReference type="NCBI Taxonomy" id="29833"/>
    <lineage>
        <taxon>Eukaryota</taxon>
        <taxon>Fungi</taxon>
        <taxon>Dikarya</taxon>
        <taxon>Ascomycota</taxon>
        <taxon>Saccharomycotina</taxon>
        <taxon>Saccharomycetes</taxon>
        <taxon>Saccharomycodales</taxon>
        <taxon>Saccharomycodaceae</taxon>
        <taxon>Hanseniaspora</taxon>
    </lineage>
</organism>
<dbReference type="InterPro" id="IPR002652">
    <property type="entry name" value="Importin-a_IBB"/>
</dbReference>
<keyword evidence="4 5" id="KW-0653">Protein transport</keyword>
<dbReference type="InterPro" id="IPR004827">
    <property type="entry name" value="bZIP"/>
</dbReference>
<dbReference type="OrthoDB" id="29145at2759"/>
<keyword evidence="2 5" id="KW-0813">Transport</keyword>
<evidence type="ECO:0000256" key="5">
    <source>
        <dbReference type="PIRNR" id="PIRNR005673"/>
    </source>
</evidence>
<dbReference type="SUPFAM" id="SSF48371">
    <property type="entry name" value="ARM repeat"/>
    <property type="match status" value="1"/>
</dbReference>
<dbReference type="Gene3D" id="1.25.10.10">
    <property type="entry name" value="Leucine-rich Repeat Variant"/>
    <property type="match status" value="1"/>
</dbReference>
<dbReference type="Proteomes" id="UP000095358">
    <property type="component" value="Unassembled WGS sequence"/>
</dbReference>
<dbReference type="SMART" id="SM00185">
    <property type="entry name" value="ARM"/>
    <property type="match status" value="8"/>
</dbReference>
<dbReference type="EMBL" id="LPNN01000004">
    <property type="protein sequence ID" value="OEJ88769.1"/>
    <property type="molecule type" value="Genomic_DNA"/>
</dbReference>
<keyword evidence="10" id="KW-1185">Reference proteome</keyword>
<dbReference type="GO" id="GO:0061608">
    <property type="term" value="F:nuclear import signal receptor activity"/>
    <property type="evidence" value="ECO:0007669"/>
    <property type="project" value="InterPro"/>
</dbReference>
<evidence type="ECO:0000256" key="7">
    <source>
        <dbReference type="SAM" id="MobiDB-lite"/>
    </source>
</evidence>
<sequence>MDSDSSSASGTNKYVPEYRRTNFKNKNKFSAEELRKRRENQQVELRKNKREEVLAKRRNMAALSETSNDVATNDFLHAADNDGLHDILPGIIQKMMTNDLTEQLNGSIALRQLLSKEDNPPIRQVLDAGILPRLIEFIGVNQPDQLQHEASWAITNLCSGSSEDTARVVNANILPPMVQLIDSSNIDVKEQAIWCISNIAGDSPEHRDMCVKIGVIAKLLDCFELNKTSLTKTCIWTLSNMCRGKSARHNWSLISSALPAISKLIYSMDADILGDALWTLSYISDGDDTVIETVLKYNVASRLVQLLNHSFTQVQTPALRTVGNLLTGSDMFTQTLLAARVLEPLASLLSSQKEHLRKEACWCFSNILAGTLQQAKEVISVGIIPKLLEIIESDTDRVKKEALWCICNACAAGNLDPEIIRYLVANGVIKTFCEQLTSMDVKNILLVLDSIEQILKIGEADKEAHQLVLNEYASLFEQFGGADTIFNLQSHESSEIYQKAFTIVDKYFGDDDEAEAVLNDENGNVPNQFSYNANNVNNQNFQF</sequence>
<reference evidence="10" key="1">
    <citation type="journal article" date="2016" name="Genome Announc.">
        <title>Genome sequences of three species of Hanseniaspora isolated from spontaneous wine fermentations.</title>
        <authorList>
            <person name="Sternes P.R."/>
            <person name="Lee D."/>
            <person name="Kutyna D.R."/>
            <person name="Borneman A.R."/>
        </authorList>
    </citation>
    <scope>NUCLEOTIDE SEQUENCE [LARGE SCALE GENOMIC DNA]</scope>
    <source>
        <strain evidence="10">AWRI3580</strain>
    </source>
</reference>
<dbReference type="Pfam" id="PF16186">
    <property type="entry name" value="Arm_3"/>
    <property type="match status" value="1"/>
</dbReference>
<keyword evidence="3" id="KW-0677">Repeat</keyword>
<dbReference type="GO" id="GO:0006606">
    <property type="term" value="P:protein import into nucleus"/>
    <property type="evidence" value="ECO:0007669"/>
    <property type="project" value="InterPro"/>
</dbReference>
<dbReference type="Pfam" id="PF00514">
    <property type="entry name" value="Arm"/>
    <property type="match status" value="6"/>
</dbReference>
<dbReference type="InterPro" id="IPR032413">
    <property type="entry name" value="Arm_3"/>
</dbReference>
<comment type="caution">
    <text evidence="9">The sequence shown here is derived from an EMBL/GenBank/DDBJ whole genome shotgun (WGS) entry which is preliminary data.</text>
</comment>
<dbReference type="InterPro" id="IPR016024">
    <property type="entry name" value="ARM-type_fold"/>
</dbReference>
<proteinExistence type="inferred from homology"/>
<name>A0A1E5RPG8_HANUV</name>
<evidence type="ECO:0000256" key="2">
    <source>
        <dbReference type="ARBA" id="ARBA00022448"/>
    </source>
</evidence>
<dbReference type="VEuPathDB" id="FungiDB:AWRI3580_g1781"/>
<evidence type="ECO:0000256" key="6">
    <source>
        <dbReference type="PROSITE-ProRule" id="PRU00259"/>
    </source>
</evidence>
<evidence type="ECO:0000256" key="1">
    <source>
        <dbReference type="ARBA" id="ARBA00010394"/>
    </source>
</evidence>
<dbReference type="InterPro" id="IPR011989">
    <property type="entry name" value="ARM-like"/>
</dbReference>
<accession>A0A1E5RPG8</accession>
<dbReference type="FunFam" id="1.20.5.690:FF:000003">
    <property type="entry name" value="Importin subunit alpha"/>
    <property type="match status" value="1"/>
</dbReference>
<evidence type="ECO:0000259" key="8">
    <source>
        <dbReference type="PROSITE" id="PS51214"/>
    </source>
</evidence>
<feature type="compositionally biased region" description="Polar residues" evidence="7">
    <location>
        <begin position="1"/>
        <end position="12"/>
    </location>
</feature>
<dbReference type="PANTHER" id="PTHR23316">
    <property type="entry name" value="IMPORTIN ALPHA"/>
    <property type="match status" value="1"/>
</dbReference>
<dbReference type="InterPro" id="IPR024931">
    <property type="entry name" value="Importin_alpha"/>
</dbReference>
<dbReference type="GO" id="GO:0005737">
    <property type="term" value="C:cytoplasm"/>
    <property type="evidence" value="ECO:0007669"/>
    <property type="project" value="InterPro"/>
</dbReference>
<comment type="similarity">
    <text evidence="1 5">Belongs to the importin alpha family.</text>
</comment>
<evidence type="ECO:0000256" key="3">
    <source>
        <dbReference type="ARBA" id="ARBA00022737"/>
    </source>
</evidence>
<feature type="repeat" description="ARM" evidence="6">
    <location>
        <begin position="172"/>
        <end position="200"/>
    </location>
</feature>
<dbReference type="PIRSF" id="PIRSF005673">
    <property type="entry name" value="Importin_alpha"/>
    <property type="match status" value="1"/>
</dbReference>